<keyword evidence="1" id="KW-0805">Transcription regulation</keyword>
<sequence>MDLLGELLLSVRIDANSIGVLHAGADWGITMPVMERSAATLYSVLHAPCLLLREGKDDLLLVPGDSAIVLRDTAVAFASASCVSRVPFIELWRRQGLPEEFSARSRRSAPIHFGFDAPDRTPRLLTIAYMFHEPERSPLLSGLSDVVVLRGGGSASLPWLEATLDWLTSEDIAHKPGYLAPASLLAELVLTSFLREHLLSAPLAGAGWLQALTDPRMARALTAMHSQPELTWTVVTLAREASLSRAAFARRFTALLGQSPIQYLIGCRMRYAARSLTDGRVTVAALAERYGYRSESAFRTAFRKHFGMAPQAFARSTRTAKNDGEPVERHRSGMQESPLR</sequence>
<dbReference type="Proteomes" id="UP001212042">
    <property type="component" value="Unassembled WGS sequence"/>
</dbReference>
<dbReference type="Gene3D" id="1.10.10.60">
    <property type="entry name" value="Homeodomain-like"/>
    <property type="match status" value="2"/>
</dbReference>
<protein>
    <submittedName>
        <fullName evidence="6">AraC family transcriptional regulator</fullName>
    </submittedName>
</protein>
<evidence type="ECO:0000313" key="6">
    <source>
        <dbReference type="EMBL" id="MDA7089204.1"/>
    </source>
</evidence>
<dbReference type="PROSITE" id="PS01124">
    <property type="entry name" value="HTH_ARAC_FAMILY_2"/>
    <property type="match status" value="1"/>
</dbReference>
<evidence type="ECO:0000256" key="1">
    <source>
        <dbReference type="ARBA" id="ARBA00023015"/>
    </source>
</evidence>
<dbReference type="InterPro" id="IPR009057">
    <property type="entry name" value="Homeodomain-like_sf"/>
</dbReference>
<dbReference type="RefSeq" id="WP_083491714.1">
    <property type="nucleotide sequence ID" value="NZ_JAQJZJ010000017.1"/>
</dbReference>
<evidence type="ECO:0000259" key="5">
    <source>
        <dbReference type="PROSITE" id="PS01124"/>
    </source>
</evidence>
<dbReference type="InterPro" id="IPR032783">
    <property type="entry name" value="AraC_lig"/>
</dbReference>
<dbReference type="Pfam" id="PF12852">
    <property type="entry name" value="Cupin_6"/>
    <property type="match status" value="1"/>
</dbReference>
<accession>A0ABT4XLX2</accession>
<feature type="region of interest" description="Disordered" evidence="4">
    <location>
        <begin position="315"/>
        <end position="340"/>
    </location>
</feature>
<dbReference type="PROSITE" id="PS00041">
    <property type="entry name" value="HTH_ARAC_FAMILY_1"/>
    <property type="match status" value="1"/>
</dbReference>
<dbReference type="PANTHER" id="PTHR11019:SF159">
    <property type="entry name" value="TRANSCRIPTIONAL REGULATOR-RELATED"/>
    <property type="match status" value="1"/>
</dbReference>
<dbReference type="SUPFAM" id="SSF46689">
    <property type="entry name" value="Homeodomain-like"/>
    <property type="match status" value="2"/>
</dbReference>
<feature type="domain" description="HTH araC/xylS-type" evidence="5">
    <location>
        <begin position="218"/>
        <end position="316"/>
    </location>
</feature>
<dbReference type="SMART" id="SM00342">
    <property type="entry name" value="HTH_ARAC"/>
    <property type="match status" value="1"/>
</dbReference>
<dbReference type="InterPro" id="IPR018060">
    <property type="entry name" value="HTH_AraC"/>
</dbReference>
<keyword evidence="3" id="KW-0804">Transcription</keyword>
<evidence type="ECO:0000256" key="2">
    <source>
        <dbReference type="ARBA" id="ARBA00023125"/>
    </source>
</evidence>
<name>A0ABT4XLX2_9PSED</name>
<proteinExistence type="predicted"/>
<feature type="compositionally biased region" description="Basic and acidic residues" evidence="4">
    <location>
        <begin position="320"/>
        <end position="340"/>
    </location>
</feature>
<evidence type="ECO:0000256" key="3">
    <source>
        <dbReference type="ARBA" id="ARBA00023163"/>
    </source>
</evidence>
<organism evidence="6 7">
    <name type="scientific">Pseudomonas aestuarii</name>
    <dbReference type="NCBI Taxonomy" id="3018340"/>
    <lineage>
        <taxon>Bacteria</taxon>
        <taxon>Pseudomonadati</taxon>
        <taxon>Pseudomonadota</taxon>
        <taxon>Gammaproteobacteria</taxon>
        <taxon>Pseudomonadales</taxon>
        <taxon>Pseudomonadaceae</taxon>
        <taxon>Pseudomonas</taxon>
    </lineage>
</organism>
<dbReference type="InterPro" id="IPR018062">
    <property type="entry name" value="HTH_AraC-typ_CS"/>
</dbReference>
<keyword evidence="2" id="KW-0238">DNA-binding</keyword>
<evidence type="ECO:0000313" key="7">
    <source>
        <dbReference type="Proteomes" id="UP001212042"/>
    </source>
</evidence>
<evidence type="ECO:0000256" key="4">
    <source>
        <dbReference type="SAM" id="MobiDB-lite"/>
    </source>
</evidence>
<dbReference type="Pfam" id="PF12833">
    <property type="entry name" value="HTH_18"/>
    <property type="match status" value="1"/>
</dbReference>
<reference evidence="6 7" key="1">
    <citation type="submission" date="2023-01" db="EMBL/GenBank/DDBJ databases">
        <title>Pseudomonas SA3-5T sp. nov., isolated from tidal flat sediment.</title>
        <authorList>
            <person name="Kim H.S."/>
            <person name="Kim J.-S."/>
            <person name="Suh M.K."/>
            <person name="Eom M.K."/>
            <person name="Lee J.-S."/>
        </authorList>
    </citation>
    <scope>NUCLEOTIDE SEQUENCE [LARGE SCALE GENOMIC DNA]</scope>
    <source>
        <strain evidence="6 7">SA3-5</strain>
    </source>
</reference>
<gene>
    <name evidence="6" type="ORF">PH586_22760</name>
</gene>
<keyword evidence="7" id="KW-1185">Reference proteome</keyword>
<dbReference type="EMBL" id="JAQJZJ010000017">
    <property type="protein sequence ID" value="MDA7089204.1"/>
    <property type="molecule type" value="Genomic_DNA"/>
</dbReference>
<dbReference type="PANTHER" id="PTHR11019">
    <property type="entry name" value="HTH-TYPE TRANSCRIPTIONAL REGULATOR NIMR"/>
    <property type="match status" value="1"/>
</dbReference>
<comment type="caution">
    <text evidence="6">The sequence shown here is derived from an EMBL/GenBank/DDBJ whole genome shotgun (WGS) entry which is preliminary data.</text>
</comment>